<accession>A0A318RR88</accession>
<dbReference type="EMBL" id="QJSP01000002">
    <property type="protein sequence ID" value="PYE19948.1"/>
    <property type="molecule type" value="Genomic_DNA"/>
</dbReference>
<feature type="domain" description="Aminotransferase class V" evidence="1">
    <location>
        <begin position="22"/>
        <end position="189"/>
    </location>
</feature>
<keyword evidence="3" id="KW-1185">Reference proteome</keyword>
<keyword evidence="2" id="KW-0808">Transferase</keyword>
<comment type="caution">
    <text evidence="2">The sequence shown here is derived from an EMBL/GenBank/DDBJ whole genome shotgun (WGS) entry which is preliminary data.</text>
</comment>
<dbReference type="Proteomes" id="UP000247591">
    <property type="component" value="Unassembled WGS sequence"/>
</dbReference>
<dbReference type="Gene3D" id="3.40.640.10">
    <property type="entry name" value="Type I PLP-dependent aspartate aminotransferase-like (Major domain)"/>
    <property type="match status" value="1"/>
</dbReference>
<dbReference type="InterPro" id="IPR000192">
    <property type="entry name" value="Aminotrans_V_dom"/>
</dbReference>
<name>A0A318RR88_WILLI</name>
<organism evidence="2 3">
    <name type="scientific">Williamsia limnetica</name>
    <dbReference type="NCBI Taxonomy" id="882452"/>
    <lineage>
        <taxon>Bacteria</taxon>
        <taxon>Bacillati</taxon>
        <taxon>Actinomycetota</taxon>
        <taxon>Actinomycetes</taxon>
        <taxon>Mycobacteriales</taxon>
        <taxon>Nocardiaceae</taxon>
        <taxon>Williamsia</taxon>
    </lineage>
</organism>
<keyword evidence="2" id="KW-0032">Aminotransferase</keyword>
<dbReference type="InterPro" id="IPR015424">
    <property type="entry name" value="PyrdxlP-dep_Trfase"/>
</dbReference>
<dbReference type="Pfam" id="PF00266">
    <property type="entry name" value="Aminotran_5"/>
    <property type="match status" value="1"/>
</dbReference>
<gene>
    <name evidence="2" type="ORF">DFR67_10286</name>
</gene>
<dbReference type="SUPFAM" id="SSF53383">
    <property type="entry name" value="PLP-dependent transferases"/>
    <property type="match status" value="1"/>
</dbReference>
<dbReference type="InterPro" id="IPR015421">
    <property type="entry name" value="PyrdxlP-dep_Trfase_major"/>
</dbReference>
<reference evidence="2 3" key="1">
    <citation type="submission" date="2018-06" db="EMBL/GenBank/DDBJ databases">
        <title>Genomic Encyclopedia of Type Strains, Phase IV (KMG-IV): sequencing the most valuable type-strain genomes for metagenomic binning, comparative biology and taxonomic classification.</title>
        <authorList>
            <person name="Goeker M."/>
        </authorList>
    </citation>
    <scope>NUCLEOTIDE SEQUENCE [LARGE SCALE GENOMIC DNA]</scope>
    <source>
        <strain evidence="2 3">DSM 45521</strain>
    </source>
</reference>
<evidence type="ECO:0000313" key="2">
    <source>
        <dbReference type="EMBL" id="PYE19948.1"/>
    </source>
</evidence>
<dbReference type="AlphaFoldDB" id="A0A318RR88"/>
<sequence>MLIDSPDPKGTSAAMVPAAHPRDVLAGFVRARVDDRVLFAEDVDEAIALVADQVSGDVVMLDVRADLATSTASPGFRVVAAQVDLAHTLAAVEAEFVAGDAELLIVPGVVDSTGEVLPLPRLAAIAHRHGARLLVDAGQLAPRRVLNLTSHGIDYVVLSGATIAGFGPAALIGRGDRLPQADSVHVDGSVAHGFAQAALAIADLGFDWIGLHEESLSAVVDEAVRALPGARRLRLWPDARDRVGLTEIAVAGRFEPVPIRWGVGTGHKEIARQLDVLAHVVFEQEAS</sequence>
<evidence type="ECO:0000313" key="3">
    <source>
        <dbReference type="Proteomes" id="UP000247591"/>
    </source>
</evidence>
<protein>
    <submittedName>
        <fullName evidence="2">Aminotransferase class V</fullName>
    </submittedName>
</protein>
<dbReference type="GO" id="GO:0008483">
    <property type="term" value="F:transaminase activity"/>
    <property type="evidence" value="ECO:0007669"/>
    <property type="project" value="UniProtKB-KW"/>
</dbReference>
<evidence type="ECO:0000259" key="1">
    <source>
        <dbReference type="Pfam" id="PF00266"/>
    </source>
</evidence>
<proteinExistence type="predicted"/>